<gene>
    <name evidence="1" type="ORF">FYJ29_00400</name>
</gene>
<comment type="caution">
    <text evidence="1">The sequence shown here is derived from an EMBL/GenBank/DDBJ whole genome shotgun (WGS) entry which is preliminary data.</text>
</comment>
<protein>
    <submittedName>
        <fullName evidence="1">Uncharacterized protein</fullName>
    </submittedName>
</protein>
<name>A0A6L5X7H0_9BACT</name>
<proteinExistence type="predicted"/>
<evidence type="ECO:0000313" key="1">
    <source>
        <dbReference type="EMBL" id="MSS16241.1"/>
    </source>
</evidence>
<keyword evidence="2" id="KW-1185">Reference proteome</keyword>
<sequence>MERQAIENRLLGNILAVTSTMTVGKTKAARIVGGERKLQRLHLSGAIECAGKVNAQNAKWRYNLAQVLQHCRPAK</sequence>
<reference evidence="1 2" key="1">
    <citation type="submission" date="2019-08" db="EMBL/GenBank/DDBJ databases">
        <title>In-depth cultivation of the pig gut microbiome towards novel bacterial diversity and tailored functional studies.</title>
        <authorList>
            <person name="Wylensek D."/>
            <person name="Hitch T.C.A."/>
            <person name="Clavel T."/>
        </authorList>
    </citation>
    <scope>NUCLEOTIDE SEQUENCE [LARGE SCALE GENOMIC DNA]</scope>
    <source>
        <strain evidence="1 2">Oil-RF-744-WCA-WT-10</strain>
    </source>
</reference>
<dbReference type="Proteomes" id="UP000483362">
    <property type="component" value="Unassembled WGS sequence"/>
</dbReference>
<accession>A0A6L5X7H0</accession>
<organism evidence="1 2">
    <name type="scientific">Sodaliphilus pleomorphus</name>
    <dbReference type="NCBI Taxonomy" id="2606626"/>
    <lineage>
        <taxon>Bacteria</taxon>
        <taxon>Pseudomonadati</taxon>
        <taxon>Bacteroidota</taxon>
        <taxon>Bacteroidia</taxon>
        <taxon>Bacteroidales</taxon>
        <taxon>Muribaculaceae</taxon>
        <taxon>Sodaliphilus</taxon>
    </lineage>
</organism>
<dbReference type="AlphaFoldDB" id="A0A6L5X7H0"/>
<evidence type="ECO:0000313" key="2">
    <source>
        <dbReference type="Proteomes" id="UP000483362"/>
    </source>
</evidence>
<dbReference type="EMBL" id="VULT01000001">
    <property type="protein sequence ID" value="MSS16241.1"/>
    <property type="molecule type" value="Genomic_DNA"/>
</dbReference>